<dbReference type="InterPro" id="IPR006698">
    <property type="entry name" value="UPF0229"/>
</dbReference>
<dbReference type="RefSeq" id="WP_217966297.1">
    <property type="nucleotide sequence ID" value="NZ_JAHTBN010000012.1"/>
</dbReference>
<proteinExistence type="predicted"/>
<comment type="caution">
    <text evidence="2">The sequence shown here is derived from an EMBL/GenBank/DDBJ whole genome shotgun (WGS) entry which is preliminary data.</text>
</comment>
<keyword evidence="3" id="KW-1185">Reference proteome</keyword>
<name>A0ABV8P1U3_9BURK</name>
<evidence type="ECO:0000256" key="1">
    <source>
        <dbReference type="SAM" id="MobiDB-lite"/>
    </source>
</evidence>
<dbReference type="CDD" id="cd00198">
    <property type="entry name" value="vWFA"/>
    <property type="match status" value="1"/>
</dbReference>
<organism evidence="2 3">
    <name type="scientific">Candidimonas humi</name>
    <dbReference type="NCBI Taxonomy" id="683355"/>
    <lineage>
        <taxon>Bacteria</taxon>
        <taxon>Pseudomonadati</taxon>
        <taxon>Pseudomonadota</taxon>
        <taxon>Betaproteobacteria</taxon>
        <taxon>Burkholderiales</taxon>
        <taxon>Alcaligenaceae</taxon>
        <taxon>Candidimonas</taxon>
    </lineage>
</organism>
<dbReference type="PANTHER" id="PTHR30510:SF2">
    <property type="entry name" value="UPF0229 PROTEIN YEAH"/>
    <property type="match status" value="1"/>
</dbReference>
<dbReference type="PANTHER" id="PTHR30510">
    <property type="entry name" value="UPF0229 PROTEIN YEAH"/>
    <property type="match status" value="1"/>
</dbReference>
<dbReference type="Pfam" id="PF04285">
    <property type="entry name" value="DUF444"/>
    <property type="match status" value="2"/>
</dbReference>
<feature type="region of interest" description="Disordered" evidence="1">
    <location>
        <begin position="79"/>
        <end position="113"/>
    </location>
</feature>
<dbReference type="EMBL" id="JBHSBV010000005">
    <property type="protein sequence ID" value="MFC4202096.1"/>
    <property type="molecule type" value="Genomic_DNA"/>
</dbReference>
<feature type="compositionally biased region" description="Gly residues" evidence="1">
    <location>
        <begin position="100"/>
        <end position="113"/>
    </location>
</feature>
<evidence type="ECO:0000313" key="3">
    <source>
        <dbReference type="Proteomes" id="UP001595848"/>
    </source>
</evidence>
<reference evidence="3" key="1">
    <citation type="journal article" date="2019" name="Int. J. Syst. Evol. Microbiol.">
        <title>The Global Catalogue of Microorganisms (GCM) 10K type strain sequencing project: providing services to taxonomists for standard genome sequencing and annotation.</title>
        <authorList>
            <consortium name="The Broad Institute Genomics Platform"/>
            <consortium name="The Broad Institute Genome Sequencing Center for Infectious Disease"/>
            <person name="Wu L."/>
            <person name="Ma J."/>
        </authorList>
    </citation>
    <scope>NUCLEOTIDE SEQUENCE [LARGE SCALE GENOMIC DNA]</scope>
    <source>
        <strain evidence="3">LMG 24813</strain>
    </source>
</reference>
<evidence type="ECO:0000313" key="2">
    <source>
        <dbReference type="EMBL" id="MFC4202096.1"/>
    </source>
</evidence>
<dbReference type="Proteomes" id="UP001595848">
    <property type="component" value="Unassembled WGS sequence"/>
</dbReference>
<sequence>MTGPVFQQLSNLAHAHRWYRLFSRGARDWLRHNEKVRDAVREQLPEMIAGADILSRPSSHTVQIPVHFLEHYRFRLNTPDEQAGVGQGGGRPGDSYHQGQGEGGEAGQAGAGGSGGGELRFLLELRIEDIVDWIWEELHLPDLKPRSSDALRDEDLVREGWSRHGPNSRLDRRLTLKEAIKRRHAQLPEDAAPFSDEDLRFRQLARRQRPASDAIVALVLDVSGSMDAERRKLAKSFFFWAIQGLRRQYGNALEIVFIAHTSDAWEFTEEQFFQVSATGGTTASSAFRLALDIFSQRYPARRYNHYLFYASDGENFADDRSLADSLLCELGDIANFIGFLETPQNPHESGLSEIGRLFRSLESRNYPVGTYTVHERSDVWNAVRRFFQRQADAQTGREA</sequence>
<gene>
    <name evidence="2" type="ORF">ACFOY1_14145</name>
</gene>
<accession>A0ABV8P1U3</accession>
<protein>
    <submittedName>
        <fullName evidence="2">DUF444 family protein</fullName>
    </submittedName>
</protein>